<evidence type="ECO:0000313" key="1">
    <source>
        <dbReference type="EMBL" id="KAI8571781.1"/>
    </source>
</evidence>
<protein>
    <submittedName>
        <fullName evidence="1">Uncharacterized protein</fullName>
    </submittedName>
</protein>
<reference evidence="1" key="1">
    <citation type="submission" date="2022-02" db="EMBL/GenBank/DDBJ databases">
        <title>Plant Genome Project.</title>
        <authorList>
            <person name="Zhang R.-G."/>
        </authorList>
    </citation>
    <scope>NUCLEOTIDE SEQUENCE</scope>
    <source>
        <strain evidence="1">AT1</strain>
    </source>
</reference>
<comment type="caution">
    <text evidence="1">The sequence shown here is derived from an EMBL/GenBank/DDBJ whole genome shotgun (WGS) entry which is preliminary data.</text>
</comment>
<organism evidence="1 2">
    <name type="scientific">Rhododendron molle</name>
    <name type="common">Chinese azalea</name>
    <name type="synonym">Azalea mollis</name>
    <dbReference type="NCBI Taxonomy" id="49168"/>
    <lineage>
        <taxon>Eukaryota</taxon>
        <taxon>Viridiplantae</taxon>
        <taxon>Streptophyta</taxon>
        <taxon>Embryophyta</taxon>
        <taxon>Tracheophyta</taxon>
        <taxon>Spermatophyta</taxon>
        <taxon>Magnoliopsida</taxon>
        <taxon>eudicotyledons</taxon>
        <taxon>Gunneridae</taxon>
        <taxon>Pentapetalae</taxon>
        <taxon>asterids</taxon>
        <taxon>Ericales</taxon>
        <taxon>Ericaceae</taxon>
        <taxon>Ericoideae</taxon>
        <taxon>Rhodoreae</taxon>
        <taxon>Rhododendron</taxon>
    </lineage>
</organism>
<gene>
    <name evidence="1" type="ORF">RHMOL_Rhmol01G0145700</name>
</gene>
<proteinExistence type="predicted"/>
<dbReference type="Proteomes" id="UP001062846">
    <property type="component" value="Chromosome 1"/>
</dbReference>
<dbReference type="EMBL" id="CM046388">
    <property type="protein sequence ID" value="KAI8571781.1"/>
    <property type="molecule type" value="Genomic_DNA"/>
</dbReference>
<sequence length="213" mass="24193">MIEDAAVLVLGEEEEIEDPSMLIVDAVGTYENCTFIPLVKRTHDTDTDTESDSSIESSSSAESEFMPIGPPRRSFYFEFESTIVFPPTEALIDEMENAFAYLPDFEINSEWISGRFEELMLFDERRLRALYHIQGYQRRIARAFNKKVKSRDLQEGDMVLKEICAPIFDLGGKFRPKWVGPYIIKSILSGGAASIVDLDGNKFSNLVNLDQLK</sequence>
<accession>A0ACC0Q1T5</accession>
<evidence type="ECO:0000313" key="2">
    <source>
        <dbReference type="Proteomes" id="UP001062846"/>
    </source>
</evidence>
<keyword evidence="2" id="KW-1185">Reference proteome</keyword>
<name>A0ACC0Q1T5_RHOML</name>